<dbReference type="InterPro" id="IPR042511">
    <property type="entry name" value="Sld3"/>
</dbReference>
<dbReference type="HOGENOM" id="CLU_380872_0_0_1"/>
<dbReference type="GO" id="GO:0006270">
    <property type="term" value="P:DNA replication initiation"/>
    <property type="evidence" value="ECO:0007669"/>
    <property type="project" value="InterPro"/>
</dbReference>
<dbReference type="Gene3D" id="1.20.58.2130">
    <property type="match status" value="2"/>
</dbReference>
<feature type="compositionally biased region" description="Polar residues" evidence="1">
    <location>
        <begin position="564"/>
        <end position="583"/>
    </location>
</feature>
<organism evidence="3 4">
    <name type="scientific">Pichia sorbitophila (strain ATCC MYA-4447 / BCRC 22081 / CBS 7064 / NBRC 10061 / NRRL Y-12695)</name>
    <name type="common">Hybrid yeast</name>
    <dbReference type="NCBI Taxonomy" id="559304"/>
    <lineage>
        <taxon>Eukaryota</taxon>
        <taxon>Fungi</taxon>
        <taxon>Dikarya</taxon>
        <taxon>Ascomycota</taxon>
        <taxon>Saccharomycotina</taxon>
        <taxon>Pichiomycetes</taxon>
        <taxon>Debaryomycetaceae</taxon>
        <taxon>Millerozyma</taxon>
    </lineage>
</organism>
<feature type="compositionally biased region" description="Polar residues" evidence="1">
    <location>
        <begin position="697"/>
        <end position="721"/>
    </location>
</feature>
<dbReference type="eggNOG" id="ENOG502RE09">
    <property type="taxonomic scope" value="Eukaryota"/>
</dbReference>
<dbReference type="EMBL" id="FO082051">
    <property type="protein sequence ID" value="CCE82075.1"/>
    <property type="molecule type" value="Genomic_DNA"/>
</dbReference>
<feature type="compositionally biased region" description="Polar residues" evidence="1">
    <location>
        <begin position="477"/>
        <end position="489"/>
    </location>
</feature>
<keyword evidence="4" id="KW-1185">Reference proteome</keyword>
<dbReference type="GO" id="GO:0031261">
    <property type="term" value="C:DNA replication preinitiation complex"/>
    <property type="evidence" value="ECO:0007669"/>
    <property type="project" value="TreeGrafter"/>
</dbReference>
<evidence type="ECO:0000259" key="2">
    <source>
        <dbReference type="Pfam" id="PF08639"/>
    </source>
</evidence>
<evidence type="ECO:0000313" key="3">
    <source>
        <dbReference type="EMBL" id="CCE82075.1"/>
    </source>
</evidence>
<dbReference type="OrthoDB" id="5395343at2759"/>
<feature type="region of interest" description="Disordered" evidence="1">
    <location>
        <begin position="697"/>
        <end position="777"/>
    </location>
</feature>
<feature type="region of interest" description="Disordered" evidence="1">
    <location>
        <begin position="465"/>
        <end position="491"/>
    </location>
</feature>
<dbReference type="Proteomes" id="UP000005222">
    <property type="component" value="Chromosome I"/>
</dbReference>
<dbReference type="STRING" id="559304.G8YFX6"/>
<proteinExistence type="predicted"/>
<accession>G8YFX6</accession>
<feature type="compositionally biased region" description="Basic and acidic residues" evidence="1">
    <location>
        <begin position="584"/>
        <end position="593"/>
    </location>
</feature>
<feature type="region of interest" description="Disordered" evidence="1">
    <location>
        <begin position="147"/>
        <end position="175"/>
    </location>
</feature>
<feature type="region of interest" description="Disordered" evidence="1">
    <location>
        <begin position="524"/>
        <end position="599"/>
    </location>
</feature>
<dbReference type="InParanoid" id="G8YFX6"/>
<evidence type="ECO:0000313" key="4">
    <source>
        <dbReference type="Proteomes" id="UP000005222"/>
    </source>
</evidence>
<evidence type="ECO:0000256" key="1">
    <source>
        <dbReference type="SAM" id="MobiDB-lite"/>
    </source>
</evidence>
<dbReference type="Pfam" id="PF08639">
    <property type="entry name" value="Sld3_STD"/>
    <property type="match status" value="1"/>
</dbReference>
<sequence>MEEQSEQQQICSDSLPCSFEFRSEASKNTYTVSIIDSIHDIMIDELPTRIRSSTSIMILDESTATAISTQGGDKFRVKLQNHQSGVERKDGLFFRIFGRVFGLVELSNETPSDNSFWLTPHAACTSLDKSKLIGSWRYTPKYPSMSSTRERKFTMSPPNKIEQDRSTADSGIPYSDQSDSPLDFLLSRYYSTLYSLNTPLSYFPKTALTRFKNLCNGDKKDVYEHLQKVMLTVEDIDRRHSGKFGVLGPAFNQSPLYSLENLNSWEITYQKRFLQHNGFETDNSNSNTGPTENKDVHKFTSLALRLKVREAQLQILVLLEILATSDLNDSDLMLHKDSIVEKPSKRKNRKTSLIRTKKTSKKIQPTFLGMGIDVIDNLDGEVKRKFDQYSWYEKLDTLIDRMGIWDTLLDKTKDDIDKNTIGFLIYVIIPYFKAKLPSVVKHVTKRVKESNLKISSALNAMKESVSDTATLHEEGKSTSQSLPPKTSSSKYRKTLIGNKVSKLRQKGSSLDTLESLTDSFKLKRSKSSLSSKNLQKRQVEISHSMRSQSMVNEKGSGQEDTEAQKNASSSMYKGTNNSIFSSTKDSKITREKPAPVTQSLQTPIKVRRQSTNVFCTPNIKTTRDNSMAGELQPNISQSIMKTPNDQITTPQSSRSIVLSSSIMKNSTKDLIQKPERVDERNNVPYITSSPFVVENNELPNKGTTTFSETRNSMDSLNTDSPIFSDYNDSRRKKPGEPIPIQSSPFYEAALERSPTPKKRSNFDRETLMAKLSSVQDK</sequence>
<feature type="domain" description="DNA replication regulator Sld3 C-terminal" evidence="2">
    <location>
        <begin position="181"/>
        <end position="674"/>
    </location>
</feature>
<dbReference type="OMA" id="DQMSIWD"/>
<reference evidence="3 4" key="1">
    <citation type="journal article" date="2012" name="G3 (Bethesda)">
        <title>Pichia sorbitophila, an interspecies yeast hybrid reveals early steps of genome resolution following polyploidization.</title>
        <authorList>
            <person name="Leh Louis V."/>
            <person name="Despons L."/>
            <person name="Friedrich A."/>
            <person name="Martin T."/>
            <person name="Durrens P."/>
            <person name="Casaregola S."/>
            <person name="Neuveglise C."/>
            <person name="Fairhead C."/>
            <person name="Marck C."/>
            <person name="Cruz J.A."/>
            <person name="Straub M.L."/>
            <person name="Kugler V."/>
            <person name="Sacerdot C."/>
            <person name="Uzunov Z."/>
            <person name="Thierry A."/>
            <person name="Weiss S."/>
            <person name="Bleykasten C."/>
            <person name="De Montigny J."/>
            <person name="Jacques N."/>
            <person name="Jung P."/>
            <person name="Lemaire M."/>
            <person name="Mallet S."/>
            <person name="Morel G."/>
            <person name="Richard G.F."/>
            <person name="Sarkar A."/>
            <person name="Savel G."/>
            <person name="Schacherer J."/>
            <person name="Seret M.L."/>
            <person name="Talla E."/>
            <person name="Samson G."/>
            <person name="Jubin C."/>
            <person name="Poulain J."/>
            <person name="Vacherie B."/>
            <person name="Barbe V."/>
            <person name="Pelletier E."/>
            <person name="Sherman D.J."/>
            <person name="Westhof E."/>
            <person name="Weissenbach J."/>
            <person name="Baret P.V."/>
            <person name="Wincker P."/>
            <person name="Gaillardin C."/>
            <person name="Dujon B."/>
            <person name="Souciet J.L."/>
        </authorList>
    </citation>
    <scope>NUCLEOTIDE SEQUENCE [LARGE SCALE GENOMIC DNA]</scope>
    <source>
        <strain evidence="4">ATCC MYA-4447 / BCRC 22081 / CBS 7064 / NBRC 10061 / NRRL Y-12695</strain>
    </source>
</reference>
<dbReference type="PANTHER" id="PTHR28067">
    <property type="entry name" value="DNA REPLICATION REGULATOR SLD3"/>
    <property type="match status" value="1"/>
</dbReference>
<protein>
    <submittedName>
        <fullName evidence="3">Piso0_002771 protein</fullName>
    </submittedName>
</protein>
<dbReference type="AlphaFoldDB" id="G8YFX6"/>
<name>G8YFX6_PICSO</name>
<dbReference type="PANTHER" id="PTHR28067:SF1">
    <property type="entry name" value="DNA REPLICATION REGULATOR SLD3"/>
    <property type="match status" value="1"/>
</dbReference>
<dbReference type="InterPro" id="IPR013948">
    <property type="entry name" value="DNA_replication_reg_Sld3_C"/>
</dbReference>
<dbReference type="FunCoup" id="G8YFX6">
    <property type="interactions" value="154"/>
</dbReference>
<gene>
    <name evidence="3" type="primary">Piso0_002771</name>
    <name evidence="3" type="ORF">GNLVRS01_PISO0I17454g</name>
</gene>